<evidence type="ECO:0000313" key="3">
    <source>
        <dbReference type="Proteomes" id="UP000070250"/>
    </source>
</evidence>
<organism evidence="2 3">
    <name type="scientific">Steroidobacter denitrificans</name>
    <dbReference type="NCBI Taxonomy" id="465721"/>
    <lineage>
        <taxon>Bacteria</taxon>
        <taxon>Pseudomonadati</taxon>
        <taxon>Pseudomonadota</taxon>
        <taxon>Gammaproteobacteria</taxon>
        <taxon>Steroidobacterales</taxon>
        <taxon>Steroidobacteraceae</taxon>
        <taxon>Steroidobacter</taxon>
    </lineage>
</organism>
<name>A0A127F9E3_STEDE</name>
<dbReference type="EMBL" id="CP011971">
    <property type="protein sequence ID" value="AMN46215.1"/>
    <property type="molecule type" value="Genomic_DNA"/>
</dbReference>
<dbReference type="KEGG" id="sdf:ACG33_03655"/>
<reference evidence="2 3" key="1">
    <citation type="submission" date="2015-06" db="EMBL/GenBank/DDBJ databases">
        <title>A Comprehensive Approach to Explore the Metabolic and Phylogenetic Diversity of Bacterial Steroid Degradation in the Environment: Testosterone as an Example.</title>
        <authorList>
            <person name="Yang F.-C."/>
            <person name="Chen Y.-L."/>
            <person name="Yu C.-P."/>
            <person name="Tang S.-L."/>
            <person name="Wang P.-H."/>
            <person name="Ismail W."/>
            <person name="Wang C.-H."/>
            <person name="Yang C.-Y."/>
            <person name="Chiang Y.-R."/>
        </authorList>
    </citation>
    <scope>NUCLEOTIDE SEQUENCE [LARGE SCALE GENOMIC DNA]</scope>
    <source>
        <strain evidence="2 3">DSM 18526</strain>
    </source>
</reference>
<protein>
    <submittedName>
        <fullName evidence="2">Dehydratase</fullName>
    </submittedName>
</protein>
<dbReference type="Proteomes" id="UP000070250">
    <property type="component" value="Chromosome"/>
</dbReference>
<feature type="domain" description="FAS1-like dehydratase" evidence="1">
    <location>
        <begin position="42"/>
        <end position="168"/>
    </location>
</feature>
<dbReference type="SUPFAM" id="SSF54637">
    <property type="entry name" value="Thioesterase/thiol ester dehydrase-isomerase"/>
    <property type="match status" value="2"/>
</dbReference>
<dbReference type="PATRIC" id="fig|465721.4.peg.784"/>
<evidence type="ECO:0000313" key="2">
    <source>
        <dbReference type="EMBL" id="AMN46215.1"/>
    </source>
</evidence>
<proteinExistence type="predicted"/>
<dbReference type="InterPro" id="IPR039569">
    <property type="entry name" value="FAS1-like_DH_region"/>
</dbReference>
<evidence type="ECO:0000259" key="1">
    <source>
        <dbReference type="Pfam" id="PF13452"/>
    </source>
</evidence>
<accession>A0A127F9E3</accession>
<gene>
    <name evidence="2" type="ORF">ACG33_03655</name>
</gene>
<dbReference type="AlphaFoldDB" id="A0A127F9E3"/>
<sequence>MSGEETVSAEGRITAEDIERAQAQIGIPQYERNPVFNRVAGSDTISHFAFGIGDDNPLWHDPDYGRTTRWRGQIASPLYATTVGLDDTPRPTPELKKLFRGLFRGVGKYYSGATWEWYRPIRPGEVIYREYTTSDVQVKENSSFSGGLTVIDSYRYFYVNANGEPVATHELSFVNAERQASKKQGRNKDIQRARYTPEDIERIDALYAAEEVRGSNKRYWEDVQVGDELAPVVKGPLRVTDVVGFHIGWGFGQMYGAGPLRYGWKQRRRTPAFYTTDEFGVPDIVQRLHWDPARARELGLPAPYDYGTMRTNWLGHLLTNWMGDDGWLVRLKTEMRSFNFVGDTTICSGVVRAKSIEGPRRLVEIEVRTTNQRGEVTSPGTATVLLPSREAGAVALPAPPEALIARGANMMAEAADRGRGGESSR</sequence>
<dbReference type="InterPro" id="IPR029069">
    <property type="entry name" value="HotDog_dom_sf"/>
</dbReference>
<dbReference type="OrthoDB" id="4235906at2"/>
<dbReference type="CDD" id="cd03441">
    <property type="entry name" value="R_hydratase_like"/>
    <property type="match status" value="1"/>
</dbReference>
<dbReference type="Pfam" id="PF13452">
    <property type="entry name" value="FAS1_DH_region"/>
    <property type="match status" value="1"/>
</dbReference>
<dbReference type="Gene3D" id="3.10.129.10">
    <property type="entry name" value="Hotdog Thioesterase"/>
    <property type="match status" value="2"/>
</dbReference>
<keyword evidence="3" id="KW-1185">Reference proteome</keyword>
<dbReference type="STRING" id="465721.ACG33_03655"/>